<evidence type="ECO:0000256" key="1">
    <source>
        <dbReference type="ARBA" id="ARBA00006620"/>
    </source>
</evidence>
<keyword evidence="9" id="KW-1185">Reference proteome</keyword>
<dbReference type="RefSeq" id="WP_093394766.1">
    <property type="nucleotide sequence ID" value="NZ_FOUU01000004.1"/>
</dbReference>
<name>A0A1I4TW98_9BACT</name>
<dbReference type="GO" id="GO:0016787">
    <property type="term" value="F:hydrolase activity"/>
    <property type="evidence" value="ECO:0007669"/>
    <property type="project" value="UniProtKB-KW"/>
</dbReference>
<evidence type="ECO:0000256" key="4">
    <source>
        <dbReference type="ARBA" id="ARBA00022759"/>
    </source>
</evidence>
<evidence type="ECO:0000256" key="7">
    <source>
        <dbReference type="ARBA" id="ARBA00023016"/>
    </source>
</evidence>
<keyword evidence="4" id="KW-0255">Endonuclease</keyword>
<evidence type="ECO:0000256" key="5">
    <source>
        <dbReference type="ARBA" id="ARBA00022801"/>
    </source>
</evidence>
<accession>A0A1I4TW98</accession>
<comment type="similarity">
    <text evidence="1">Belongs to the HicA mRNA interferase family.</text>
</comment>
<dbReference type="GO" id="GO:0003729">
    <property type="term" value="F:mRNA binding"/>
    <property type="evidence" value="ECO:0007669"/>
    <property type="project" value="InterPro"/>
</dbReference>
<reference evidence="8 9" key="1">
    <citation type="submission" date="2016-10" db="EMBL/GenBank/DDBJ databases">
        <authorList>
            <person name="de Groot N.N."/>
        </authorList>
    </citation>
    <scope>NUCLEOTIDE SEQUENCE [LARGE SCALE GENOMIC DNA]</scope>
    <source>
        <strain evidence="8 9">DSM 9990</strain>
    </source>
</reference>
<evidence type="ECO:0000256" key="2">
    <source>
        <dbReference type="ARBA" id="ARBA00022649"/>
    </source>
</evidence>
<proteinExistence type="inferred from homology"/>
<protein>
    <submittedName>
        <fullName evidence="8">Predicted RNA binding protein YcfA, dsRBD-like fold, HicA-like mRNA interferase family</fullName>
    </submittedName>
</protein>
<dbReference type="GO" id="GO:0004519">
    <property type="term" value="F:endonuclease activity"/>
    <property type="evidence" value="ECO:0007669"/>
    <property type="project" value="UniProtKB-KW"/>
</dbReference>
<keyword evidence="3" id="KW-0540">Nuclease</keyword>
<dbReference type="SUPFAM" id="SSF54786">
    <property type="entry name" value="YcfA/nrd intein domain"/>
    <property type="match status" value="1"/>
</dbReference>
<dbReference type="EMBL" id="FOUU01000004">
    <property type="protein sequence ID" value="SFM81002.1"/>
    <property type="molecule type" value="Genomic_DNA"/>
</dbReference>
<keyword evidence="2" id="KW-1277">Toxin-antitoxin system</keyword>
<dbReference type="Proteomes" id="UP000199611">
    <property type="component" value="Unassembled WGS sequence"/>
</dbReference>
<evidence type="ECO:0000256" key="3">
    <source>
        <dbReference type="ARBA" id="ARBA00022722"/>
    </source>
</evidence>
<keyword evidence="5" id="KW-0378">Hydrolase</keyword>
<dbReference type="Gene3D" id="3.30.920.30">
    <property type="entry name" value="Hypothetical protein"/>
    <property type="match status" value="1"/>
</dbReference>
<dbReference type="InterPro" id="IPR012933">
    <property type="entry name" value="HicA_mRNA_interferase"/>
</dbReference>
<keyword evidence="6" id="KW-0694">RNA-binding</keyword>
<dbReference type="OrthoDB" id="9810412at2"/>
<organism evidence="8 9">
    <name type="scientific">Thermodesulforhabdus norvegica</name>
    <dbReference type="NCBI Taxonomy" id="39841"/>
    <lineage>
        <taxon>Bacteria</taxon>
        <taxon>Pseudomonadati</taxon>
        <taxon>Thermodesulfobacteriota</taxon>
        <taxon>Syntrophobacteria</taxon>
        <taxon>Syntrophobacterales</taxon>
        <taxon>Thermodesulforhabdaceae</taxon>
        <taxon>Thermodesulforhabdus</taxon>
    </lineage>
</organism>
<keyword evidence="7" id="KW-0346">Stress response</keyword>
<dbReference type="STRING" id="39841.SAMN05660836_01557"/>
<dbReference type="PANTHER" id="PTHR34873">
    <property type="entry name" value="SSR1766 PROTEIN"/>
    <property type="match status" value="1"/>
</dbReference>
<gene>
    <name evidence="8" type="ORF">SAMN05660836_01557</name>
</gene>
<dbReference type="Pfam" id="PF07927">
    <property type="entry name" value="HicA_toxin"/>
    <property type="match status" value="1"/>
</dbReference>
<evidence type="ECO:0000313" key="9">
    <source>
        <dbReference type="Proteomes" id="UP000199611"/>
    </source>
</evidence>
<evidence type="ECO:0000256" key="6">
    <source>
        <dbReference type="ARBA" id="ARBA00022884"/>
    </source>
</evidence>
<evidence type="ECO:0000313" key="8">
    <source>
        <dbReference type="EMBL" id="SFM81002.1"/>
    </source>
</evidence>
<dbReference type="PANTHER" id="PTHR34873:SF3">
    <property type="entry name" value="ADDICTION MODULE TOXIN, HICA FAMILY"/>
    <property type="match status" value="1"/>
</dbReference>
<sequence>MSKLRPLSSEDVLRALKEAGFEITRQRGSHVRLKHRDGRVVTVPMHKEIGRGLLRKIIRDAELSVEEFLNLL</sequence>
<dbReference type="InterPro" id="IPR038570">
    <property type="entry name" value="HicA_sf"/>
</dbReference>
<dbReference type="AlphaFoldDB" id="A0A1I4TW98"/>